<evidence type="ECO:0000313" key="4">
    <source>
        <dbReference type="EMBL" id="WIM92560.1"/>
    </source>
</evidence>
<keyword evidence="1" id="KW-0808">Transferase</keyword>
<dbReference type="CDD" id="cd16936">
    <property type="entry name" value="HATPase_RsbW-like"/>
    <property type="match status" value="1"/>
</dbReference>
<evidence type="ECO:0000313" key="5">
    <source>
        <dbReference type="Proteomes" id="UP001240150"/>
    </source>
</evidence>
<dbReference type="InterPro" id="IPR050267">
    <property type="entry name" value="Anti-sigma-factor_SerPK"/>
</dbReference>
<organism evidence="4 5">
    <name type="scientific">Actinoplanes oblitus</name>
    <dbReference type="NCBI Taxonomy" id="3040509"/>
    <lineage>
        <taxon>Bacteria</taxon>
        <taxon>Bacillati</taxon>
        <taxon>Actinomycetota</taxon>
        <taxon>Actinomycetes</taxon>
        <taxon>Micromonosporales</taxon>
        <taxon>Micromonosporaceae</taxon>
        <taxon>Actinoplanes</taxon>
    </lineage>
</organism>
<dbReference type="Pfam" id="PF13581">
    <property type="entry name" value="HATPase_c_2"/>
    <property type="match status" value="1"/>
</dbReference>
<evidence type="ECO:0000259" key="3">
    <source>
        <dbReference type="Pfam" id="PF13581"/>
    </source>
</evidence>
<dbReference type="EMBL" id="CP126980">
    <property type="protein sequence ID" value="WIM92560.1"/>
    <property type="molecule type" value="Genomic_DNA"/>
</dbReference>
<keyword evidence="4" id="KW-0067">ATP-binding</keyword>
<dbReference type="PANTHER" id="PTHR35526:SF3">
    <property type="entry name" value="ANTI-SIGMA-F FACTOR RSBW"/>
    <property type="match status" value="1"/>
</dbReference>
<evidence type="ECO:0000256" key="1">
    <source>
        <dbReference type="ARBA" id="ARBA00022527"/>
    </source>
</evidence>
<dbReference type="InterPro" id="IPR036890">
    <property type="entry name" value="HATPase_C_sf"/>
</dbReference>
<dbReference type="PANTHER" id="PTHR35526">
    <property type="entry name" value="ANTI-SIGMA-F FACTOR RSBW-RELATED"/>
    <property type="match status" value="1"/>
</dbReference>
<dbReference type="SUPFAM" id="SSF55874">
    <property type="entry name" value="ATPase domain of HSP90 chaperone/DNA topoisomerase II/histidine kinase"/>
    <property type="match status" value="1"/>
</dbReference>
<keyword evidence="1" id="KW-0418">Kinase</keyword>
<name>A0ABY8W414_9ACTN</name>
<feature type="region of interest" description="Disordered" evidence="2">
    <location>
        <begin position="1"/>
        <end position="21"/>
    </location>
</feature>
<dbReference type="InterPro" id="IPR003594">
    <property type="entry name" value="HATPase_dom"/>
</dbReference>
<feature type="domain" description="Histidine kinase/HSP90-like ATPase" evidence="3">
    <location>
        <begin position="163"/>
        <end position="278"/>
    </location>
</feature>
<dbReference type="Proteomes" id="UP001240150">
    <property type="component" value="Chromosome"/>
</dbReference>
<dbReference type="GO" id="GO:0005524">
    <property type="term" value="F:ATP binding"/>
    <property type="evidence" value="ECO:0007669"/>
    <property type="project" value="UniProtKB-KW"/>
</dbReference>
<proteinExistence type="predicted"/>
<keyword evidence="4" id="KW-0547">Nucleotide-binding</keyword>
<gene>
    <name evidence="4" type="ORF">ACTOB_004504</name>
</gene>
<dbReference type="RefSeq" id="WP_284913766.1">
    <property type="nucleotide sequence ID" value="NZ_CP126980.1"/>
</dbReference>
<evidence type="ECO:0000256" key="2">
    <source>
        <dbReference type="SAM" id="MobiDB-lite"/>
    </source>
</evidence>
<sequence>MTVPIHPAAAGPSRRAHPAQPPYLVTTATGRRGIAVGVTADASTSVVEMTVHGQWSPDLGSQVTGVLHLCLAGPVATIIIDLHHLADQHGLSRQFWMTTVRAARLRPVPVQIVLCLPAETMLSYRLRHHDVHRPPIFTTLPDARRATSVRPPHSHRLQVRLRPEPISVPAARGLVVRACDAWRLPLMRRDAGLIMSELTTNAVQHAGTDLVVTVSRRDQLLHLAVRDADTRYPHLDHPAGQGGTGALSERGRGLLLVHATADAWGVLPARGGKVVWATLSPPAGLSSPRRGSGEVSWSPSGSARCHQA</sequence>
<dbReference type="Gene3D" id="3.30.565.10">
    <property type="entry name" value="Histidine kinase-like ATPase, C-terminal domain"/>
    <property type="match status" value="1"/>
</dbReference>
<accession>A0ABY8W414</accession>
<protein>
    <submittedName>
        <fullName evidence="4">ATP-binding protein</fullName>
    </submittedName>
</protein>
<keyword evidence="1" id="KW-0723">Serine/threonine-protein kinase</keyword>
<reference evidence="4 5" key="1">
    <citation type="submission" date="2023-06" db="EMBL/GenBank/DDBJ databases">
        <authorList>
            <person name="Yushchuk O."/>
            <person name="Binda E."/>
            <person name="Ruckert-Reed C."/>
            <person name="Fedorenko V."/>
            <person name="Kalinowski J."/>
            <person name="Marinelli F."/>
        </authorList>
    </citation>
    <scope>NUCLEOTIDE SEQUENCE [LARGE SCALE GENOMIC DNA]</scope>
    <source>
        <strain evidence="4 5">NRRL 3884</strain>
    </source>
</reference>
<keyword evidence="5" id="KW-1185">Reference proteome</keyword>
<feature type="region of interest" description="Disordered" evidence="2">
    <location>
        <begin position="280"/>
        <end position="308"/>
    </location>
</feature>